<dbReference type="Proteomes" id="UP001150581">
    <property type="component" value="Unassembled WGS sequence"/>
</dbReference>
<accession>A0ACC1IMM5</accession>
<dbReference type="EMBL" id="JANBPG010000395">
    <property type="protein sequence ID" value="KAJ1896875.1"/>
    <property type="molecule type" value="Genomic_DNA"/>
</dbReference>
<sequence length="127" mass="14068">MSADSHTLFPLPRTGSGSWRTYWMQRRDNGDAQTHCPDIVSEAEKLFGMSHGTGTYPRYDSNGAYVDNACDFTTLRGLQNSEWAQSIAQSAPSKIDKHNQSEVLGMLDHALALDPQCVTALQHRANL</sequence>
<evidence type="ECO:0000313" key="2">
    <source>
        <dbReference type="Proteomes" id="UP001150581"/>
    </source>
</evidence>
<proteinExistence type="predicted"/>
<gene>
    <name evidence="1" type="ORF">LPJ66_003721</name>
</gene>
<comment type="caution">
    <text evidence="1">The sequence shown here is derived from an EMBL/GenBank/DDBJ whole genome shotgun (WGS) entry which is preliminary data.</text>
</comment>
<reference evidence="1" key="1">
    <citation type="submission" date="2022-07" db="EMBL/GenBank/DDBJ databases">
        <title>Phylogenomic reconstructions and comparative analyses of Kickxellomycotina fungi.</title>
        <authorList>
            <person name="Reynolds N.K."/>
            <person name="Stajich J.E."/>
            <person name="Barry K."/>
            <person name="Grigoriev I.V."/>
            <person name="Crous P."/>
            <person name="Smith M.E."/>
        </authorList>
    </citation>
    <scope>NUCLEOTIDE SEQUENCE</scope>
    <source>
        <strain evidence="1">Benny 63K</strain>
    </source>
</reference>
<organism evidence="1 2">
    <name type="scientific">Kickxella alabastrina</name>
    <dbReference type="NCBI Taxonomy" id="61397"/>
    <lineage>
        <taxon>Eukaryota</taxon>
        <taxon>Fungi</taxon>
        <taxon>Fungi incertae sedis</taxon>
        <taxon>Zoopagomycota</taxon>
        <taxon>Kickxellomycotina</taxon>
        <taxon>Kickxellomycetes</taxon>
        <taxon>Kickxellales</taxon>
        <taxon>Kickxellaceae</taxon>
        <taxon>Kickxella</taxon>
    </lineage>
</organism>
<name>A0ACC1IMM5_9FUNG</name>
<evidence type="ECO:0000313" key="1">
    <source>
        <dbReference type="EMBL" id="KAJ1896875.1"/>
    </source>
</evidence>
<protein>
    <submittedName>
        <fullName evidence="1">Uncharacterized protein</fullName>
    </submittedName>
</protein>
<keyword evidence="2" id="KW-1185">Reference proteome</keyword>